<reference evidence="2 5" key="2">
    <citation type="submission" date="2020-12" db="EMBL/GenBank/DDBJ databases">
        <title>FDA dAtabase for Regulatory Grade micrObial Sequences (FDA-ARGOS): Supporting development and validation of Infectious Disease Dx tests.</title>
        <authorList>
            <person name="Sproer C."/>
            <person name="Gronow S."/>
            <person name="Severitt S."/>
            <person name="Schroder I."/>
            <person name="Tallon L."/>
            <person name="Sadzewicz L."/>
            <person name="Zhao X."/>
            <person name="Boylan J."/>
            <person name="Ott S."/>
            <person name="Bowen H."/>
            <person name="Vavikolanu K."/>
            <person name="Mehta A."/>
            <person name="Aluvathingal J."/>
            <person name="Nadendla S."/>
            <person name="Lowell S."/>
            <person name="Myers T."/>
            <person name="Yan Y."/>
            <person name="Sichtig H."/>
        </authorList>
    </citation>
    <scope>NUCLEOTIDE SEQUENCE [LARGE SCALE GENOMIC DNA]</scope>
    <source>
        <strain evidence="2 5">FDAARGOS_907</strain>
    </source>
</reference>
<dbReference type="RefSeq" id="WP_063197736.1">
    <property type="nucleotide sequence ID" value="NZ_CAMITG010000002.1"/>
</dbReference>
<dbReference type="Pfam" id="PF01261">
    <property type="entry name" value="AP_endonuc_2"/>
    <property type="match status" value="1"/>
</dbReference>
<evidence type="ECO:0000313" key="4">
    <source>
        <dbReference type="Proteomes" id="UP000248897"/>
    </source>
</evidence>
<dbReference type="GO" id="GO:0050114">
    <property type="term" value="F:myo-inosose-2 dehydratase activity"/>
    <property type="evidence" value="ECO:0007669"/>
    <property type="project" value="UniProtKB-EC"/>
</dbReference>
<sequence length="307" mass="34195">MTLPIANAPCSWGVDDPQNPYLPPYAQVLQEANAAGYHSIELGPWGYLPIEAAALTAALHHHQLSLVAGTIFDDLASEQNFAHILTLTHSICRNLSQAPKAHPICEGHFSPPYLVIIDFGNPQRARFAGQSSQAPRLAPDDWNRMIGHIKTVSEIAWQEYGVRPVIHPHAGGCIEFADEIELLVNQIPHQTAGLCLDTGHLYYSGMDPVIWLERYFSRIDYLHFKDVNPQVFNDVLKRGLDFFTACAQGVMCPLGQGAIDYPAVRELLAARGYQGWITIEQERDPRQVQGSLRDVTESLNYLRTVGF</sequence>
<accession>A0A2X4UGW9</accession>
<feature type="domain" description="Xylose isomerase-like TIM barrel" evidence="1">
    <location>
        <begin position="29"/>
        <end position="303"/>
    </location>
</feature>
<dbReference type="PANTHER" id="PTHR12110">
    <property type="entry name" value="HYDROXYPYRUVATE ISOMERASE"/>
    <property type="match status" value="1"/>
</dbReference>
<gene>
    <name evidence="3" type="primary">iolE_1</name>
    <name evidence="2" type="ORF">I6G64_02040</name>
    <name evidence="3" type="ORF">NCTC12961_02499</name>
</gene>
<dbReference type="AlphaFoldDB" id="A0A2X4UGW9"/>
<dbReference type="EMBL" id="CP065673">
    <property type="protein sequence ID" value="QPS21236.1"/>
    <property type="molecule type" value="Genomic_DNA"/>
</dbReference>
<dbReference type="InterPro" id="IPR036237">
    <property type="entry name" value="Xyl_isomerase-like_sf"/>
</dbReference>
<dbReference type="EC" id="4.2.1.44" evidence="3"/>
<dbReference type="STRING" id="82996.ADP72_00525"/>
<reference evidence="3 4" key="1">
    <citation type="submission" date="2018-06" db="EMBL/GenBank/DDBJ databases">
        <authorList>
            <consortium name="Pathogen Informatics"/>
            <person name="Doyle S."/>
        </authorList>
    </citation>
    <scope>NUCLEOTIDE SEQUENCE [LARGE SCALE GENOMIC DNA]</scope>
    <source>
        <strain evidence="3 4">NCTC12961</strain>
    </source>
</reference>
<dbReference type="Proteomes" id="UP000248897">
    <property type="component" value="Chromosome 1"/>
</dbReference>
<dbReference type="PANTHER" id="PTHR12110:SF41">
    <property type="entry name" value="INOSOSE DEHYDRATASE"/>
    <property type="match status" value="1"/>
</dbReference>
<dbReference type="EMBL" id="LS483469">
    <property type="protein sequence ID" value="SQI37909.1"/>
    <property type="molecule type" value="Genomic_DNA"/>
</dbReference>
<dbReference type="SUPFAM" id="SSF51658">
    <property type="entry name" value="Xylose isomerase-like"/>
    <property type="match status" value="1"/>
</dbReference>
<evidence type="ECO:0000313" key="2">
    <source>
        <dbReference type="EMBL" id="QPS21236.1"/>
    </source>
</evidence>
<protein>
    <submittedName>
        <fullName evidence="3">Inosose dehydratase</fullName>
        <ecNumber evidence="3">4.2.1.44</ecNumber>
    </submittedName>
    <submittedName>
        <fullName evidence="2">TIM barrel protein</fullName>
    </submittedName>
</protein>
<keyword evidence="5" id="KW-1185">Reference proteome</keyword>
<dbReference type="InterPro" id="IPR013022">
    <property type="entry name" value="Xyl_isomerase-like_TIM-brl"/>
</dbReference>
<dbReference type="Proteomes" id="UP000594967">
    <property type="component" value="Chromosome"/>
</dbReference>
<keyword evidence="3" id="KW-0456">Lyase</keyword>
<organism evidence="3 4">
    <name type="scientific">Serratia plymuthica</name>
    <dbReference type="NCBI Taxonomy" id="82996"/>
    <lineage>
        <taxon>Bacteria</taxon>
        <taxon>Pseudomonadati</taxon>
        <taxon>Pseudomonadota</taxon>
        <taxon>Gammaproteobacteria</taxon>
        <taxon>Enterobacterales</taxon>
        <taxon>Yersiniaceae</taxon>
        <taxon>Serratia</taxon>
    </lineage>
</organism>
<dbReference type="InterPro" id="IPR050312">
    <property type="entry name" value="IolE/XylAMocC-like"/>
</dbReference>
<evidence type="ECO:0000313" key="3">
    <source>
        <dbReference type="EMBL" id="SQI37909.1"/>
    </source>
</evidence>
<dbReference type="Gene3D" id="3.20.20.150">
    <property type="entry name" value="Divalent-metal-dependent TIM barrel enzymes"/>
    <property type="match status" value="1"/>
</dbReference>
<evidence type="ECO:0000259" key="1">
    <source>
        <dbReference type="Pfam" id="PF01261"/>
    </source>
</evidence>
<name>A0A2X4UGW9_SERPL</name>
<proteinExistence type="predicted"/>
<evidence type="ECO:0000313" key="5">
    <source>
        <dbReference type="Proteomes" id="UP000594967"/>
    </source>
</evidence>